<evidence type="ECO:0000259" key="1">
    <source>
        <dbReference type="Pfam" id="PF23055"/>
    </source>
</evidence>
<dbReference type="AlphaFoldDB" id="A0A8T0F0L9"/>
<gene>
    <name evidence="2" type="ORF">HNY73_010288</name>
</gene>
<dbReference type="PANTHER" id="PTHR33327:SF3">
    <property type="entry name" value="RNA-DIRECTED DNA POLYMERASE"/>
    <property type="match status" value="1"/>
</dbReference>
<proteinExistence type="predicted"/>
<organism evidence="2 3">
    <name type="scientific">Argiope bruennichi</name>
    <name type="common">Wasp spider</name>
    <name type="synonym">Aranea bruennichi</name>
    <dbReference type="NCBI Taxonomy" id="94029"/>
    <lineage>
        <taxon>Eukaryota</taxon>
        <taxon>Metazoa</taxon>
        <taxon>Ecdysozoa</taxon>
        <taxon>Arthropoda</taxon>
        <taxon>Chelicerata</taxon>
        <taxon>Arachnida</taxon>
        <taxon>Araneae</taxon>
        <taxon>Araneomorphae</taxon>
        <taxon>Entelegynae</taxon>
        <taxon>Araneoidea</taxon>
        <taxon>Araneidae</taxon>
        <taxon>Argiope</taxon>
    </lineage>
</organism>
<comment type="caution">
    <text evidence="2">The sequence shown here is derived from an EMBL/GenBank/DDBJ whole genome shotgun (WGS) entry which is preliminary data.</text>
</comment>
<sequence length="299" mass="33914">MPETCDRSASETAIVGSQVSHLAVKIPLLWESNIKLKFVQVESNFALTRIVNDATKYNHLIAVIDPETLSSVSDILLTPPELDKSRFFGVFRLLIDLKRRKLLDNITKISKHGTISNSQNYFSLKLISNDSPYHKILAESIDLDQSYHASPKQLVEDLKAHFETVWPVLTSSHANKAIFVHPQLGTYIHVLIWHDGVRKPLPEPYDGPFKVLRWWEKTFDLLIKEALHDIHGSPETKSSRMNLFQLLIQNLHQKSRQIAQDDLYVLQAVTSIFNDTAVRVGGGSTRQTSDPAYFTCSTL</sequence>
<reference evidence="2" key="2">
    <citation type="submission" date="2020-06" db="EMBL/GenBank/DDBJ databases">
        <authorList>
            <person name="Sheffer M."/>
        </authorList>
    </citation>
    <scope>NUCLEOTIDE SEQUENCE</scope>
</reference>
<evidence type="ECO:0000313" key="3">
    <source>
        <dbReference type="Proteomes" id="UP000807504"/>
    </source>
</evidence>
<dbReference type="EMBL" id="JABXBU010000030">
    <property type="protein sequence ID" value="KAF8784637.1"/>
    <property type="molecule type" value="Genomic_DNA"/>
</dbReference>
<evidence type="ECO:0000313" key="2">
    <source>
        <dbReference type="EMBL" id="KAF8784637.1"/>
    </source>
</evidence>
<dbReference type="PANTHER" id="PTHR33327">
    <property type="entry name" value="ENDONUCLEASE"/>
    <property type="match status" value="1"/>
</dbReference>
<name>A0A8T0F0L9_ARGBR</name>
<dbReference type="Proteomes" id="UP000807504">
    <property type="component" value="Unassembled WGS sequence"/>
</dbReference>
<dbReference type="InterPro" id="IPR055469">
    <property type="entry name" value="DUF7041"/>
</dbReference>
<reference evidence="2" key="1">
    <citation type="journal article" date="2020" name="bioRxiv">
        <title>Chromosome-level reference genome of the European wasp spider Argiope bruennichi: a resource for studies on range expansion and evolutionary adaptation.</title>
        <authorList>
            <person name="Sheffer M.M."/>
            <person name="Hoppe A."/>
            <person name="Krehenwinkel H."/>
            <person name="Uhl G."/>
            <person name="Kuss A.W."/>
            <person name="Jensen L."/>
            <person name="Jensen C."/>
            <person name="Gillespie R.G."/>
            <person name="Hoff K.J."/>
            <person name="Prost S."/>
        </authorList>
    </citation>
    <scope>NUCLEOTIDE SEQUENCE</scope>
</reference>
<feature type="domain" description="DUF7041" evidence="1">
    <location>
        <begin position="27"/>
        <end position="82"/>
    </location>
</feature>
<dbReference type="Pfam" id="PF23055">
    <property type="entry name" value="DUF7041"/>
    <property type="match status" value="1"/>
</dbReference>
<keyword evidence="3" id="KW-1185">Reference proteome</keyword>
<accession>A0A8T0F0L9</accession>
<protein>
    <recommendedName>
        <fullName evidence="1">DUF7041 domain-containing protein</fullName>
    </recommendedName>
</protein>